<keyword evidence="11" id="KW-1185">Reference proteome</keyword>
<dbReference type="Gene3D" id="1.20.144.10">
    <property type="entry name" value="Phosphatidic acid phosphatase type 2/haloperoxidase"/>
    <property type="match status" value="1"/>
</dbReference>
<dbReference type="Proteomes" id="UP000064921">
    <property type="component" value="Chromosome"/>
</dbReference>
<feature type="transmembrane region" description="Helical" evidence="8">
    <location>
        <begin position="427"/>
        <end position="445"/>
    </location>
</feature>
<dbReference type="Pfam" id="PF09335">
    <property type="entry name" value="VTT_dom"/>
    <property type="match status" value="1"/>
</dbReference>
<feature type="transmembrane region" description="Helical" evidence="8">
    <location>
        <begin position="69"/>
        <end position="90"/>
    </location>
</feature>
<evidence type="ECO:0000256" key="8">
    <source>
        <dbReference type="SAM" id="Phobius"/>
    </source>
</evidence>
<dbReference type="SMART" id="SM00014">
    <property type="entry name" value="acidPPc"/>
    <property type="match status" value="1"/>
</dbReference>
<proteinExistence type="inferred from homology"/>
<dbReference type="GO" id="GO:0005886">
    <property type="term" value="C:plasma membrane"/>
    <property type="evidence" value="ECO:0007669"/>
    <property type="project" value="UniProtKB-SubCell"/>
</dbReference>
<gene>
    <name evidence="10" type="ORF">APZ00_06170</name>
</gene>
<evidence type="ECO:0000256" key="1">
    <source>
        <dbReference type="ARBA" id="ARBA00004651"/>
    </source>
</evidence>
<evidence type="ECO:0000256" key="6">
    <source>
        <dbReference type="ARBA" id="ARBA00023136"/>
    </source>
</evidence>
<dbReference type="EMBL" id="CP013068">
    <property type="protein sequence ID" value="ALV26716.1"/>
    <property type="molecule type" value="Genomic_DNA"/>
</dbReference>
<feature type="transmembrane region" description="Helical" evidence="8">
    <location>
        <begin position="24"/>
        <end position="57"/>
    </location>
</feature>
<evidence type="ECO:0000256" key="7">
    <source>
        <dbReference type="SAM" id="MobiDB-lite"/>
    </source>
</evidence>
<evidence type="ECO:0000313" key="10">
    <source>
        <dbReference type="EMBL" id="ALV26716.1"/>
    </source>
</evidence>
<dbReference type="eggNOG" id="COG0671">
    <property type="taxonomic scope" value="Bacteria"/>
</dbReference>
<dbReference type="PANTHER" id="PTHR30353:SF15">
    <property type="entry name" value="INNER MEMBRANE PROTEIN YABI"/>
    <property type="match status" value="1"/>
</dbReference>
<keyword evidence="5 8" id="KW-1133">Transmembrane helix</keyword>
<dbReference type="Pfam" id="PF14067">
    <property type="entry name" value="LssY_C"/>
    <property type="match status" value="1"/>
</dbReference>
<dbReference type="CDD" id="cd03392">
    <property type="entry name" value="PAP2_like_2"/>
    <property type="match status" value="1"/>
</dbReference>
<sequence>MRWKPFLTEYLNQIVTFLGDNPELAGLICFLIAMGEALFIVGLFVPSTVVLVGAGALAGLGKLDPVSIFLWTTCGAIVGDAISYWVGYFYKDRLRNVWPLSRYTSIMERGEAFFRLHGGKSVFIGRFVPGVKSVVPGIAGMVGMDAWYFTFVNVTSAIAWAVSHLGPGFIAGTALSAIGEVSGRLAVMLGVLCVILFVVIMLGRWLIQIIIPLFAGTHGAIIGWFARRPGPVSQWVARSFDPQHPRSTGMLASALLLIITMPAFFWLVTQLTPGDSLTQADLAIRNLFESLRSPLGDRILVPITMLGDGFLLTIFALLVAAYLFGRKAWRRGTGFLIAVSTTALFVPLMKALVVRDRPNVFGDGVHSFSFPSGHTTVTTVIFGIIAVLIAHERSAWSKAGIFTITAIYVLTMAFSRVYLGVHWTSDVLAGLLFGTAMVSAFAFVFGHVHNEKVGRGVLVAIVASAFVVFGGWHITRNLPAALATYSPVPNEQVLDEADWLDSGWTRVAPRRVGLSGDDEEPLIVQYAGDLGALARRLEQEGWQKAPAWTVRSAAGFIEGQTSAEVLPALPRTHYGRYAALVMIRNSHAPDKKDDIRQVLRLWPTSFAIGSGEDVSPLYAGGIISEEILHPLGEFSAPKTEQAAPPADRNPFLQLPGATERQRPDGSAVTLVPAQPPAAR</sequence>
<name>A0A0U3PGG0_9HYPH</name>
<dbReference type="InterPro" id="IPR032816">
    <property type="entry name" value="VTT_dom"/>
</dbReference>
<feature type="transmembrane region" description="Helical" evidence="8">
    <location>
        <begin position="157"/>
        <end position="178"/>
    </location>
</feature>
<keyword evidence="6 8" id="KW-0472">Membrane</keyword>
<feature type="region of interest" description="Disordered" evidence="7">
    <location>
        <begin position="635"/>
        <end position="679"/>
    </location>
</feature>
<protein>
    <submittedName>
        <fullName evidence="10">Phosphoesterase PA-phosphatase</fullName>
    </submittedName>
</protein>
<evidence type="ECO:0000256" key="5">
    <source>
        <dbReference type="ARBA" id="ARBA00022989"/>
    </source>
</evidence>
<feature type="transmembrane region" description="Helical" evidence="8">
    <location>
        <begin position="373"/>
        <end position="390"/>
    </location>
</feature>
<dbReference type="InterPro" id="IPR025902">
    <property type="entry name" value="LssY-like-C_dom"/>
</dbReference>
<accession>A0A0U3PGG0</accession>
<feature type="domain" description="Phosphatidic acid phosphatase type 2/haloperoxidase" evidence="9">
    <location>
        <begin position="330"/>
        <end position="442"/>
    </location>
</feature>
<dbReference type="InterPro" id="IPR000326">
    <property type="entry name" value="PAP2/HPO"/>
</dbReference>
<dbReference type="KEGG" id="pphr:APZ00_06170"/>
<comment type="similarity">
    <text evidence="2">Belongs to the DedA family.</text>
</comment>
<dbReference type="PANTHER" id="PTHR30353">
    <property type="entry name" value="INNER MEMBRANE PROTEIN DEDA-RELATED"/>
    <property type="match status" value="1"/>
</dbReference>
<comment type="subcellular location">
    <subcellularLocation>
        <location evidence="1">Cell membrane</location>
        <topology evidence="1">Multi-pass membrane protein</topology>
    </subcellularLocation>
</comment>
<evidence type="ECO:0000259" key="9">
    <source>
        <dbReference type="SMART" id="SM00014"/>
    </source>
</evidence>
<feature type="transmembrane region" description="Helical" evidence="8">
    <location>
        <begin position="247"/>
        <end position="268"/>
    </location>
</feature>
<evidence type="ECO:0000256" key="4">
    <source>
        <dbReference type="ARBA" id="ARBA00022692"/>
    </source>
</evidence>
<feature type="transmembrane region" description="Helical" evidence="8">
    <location>
        <begin position="299"/>
        <end position="323"/>
    </location>
</feature>
<dbReference type="AlphaFoldDB" id="A0A0U3PGG0"/>
<evidence type="ECO:0000256" key="2">
    <source>
        <dbReference type="ARBA" id="ARBA00010792"/>
    </source>
</evidence>
<keyword evidence="3" id="KW-1003">Cell membrane</keyword>
<dbReference type="InterPro" id="IPR032818">
    <property type="entry name" value="DedA-like"/>
</dbReference>
<feature type="transmembrane region" description="Helical" evidence="8">
    <location>
        <begin position="457"/>
        <end position="474"/>
    </location>
</feature>
<dbReference type="Pfam" id="PF01569">
    <property type="entry name" value="PAP2"/>
    <property type="match status" value="1"/>
</dbReference>
<dbReference type="SUPFAM" id="SSF48317">
    <property type="entry name" value="Acid phosphatase/Vanadium-dependent haloperoxidase"/>
    <property type="match status" value="1"/>
</dbReference>
<reference evidence="10 11" key="1">
    <citation type="submission" date="2015-10" db="EMBL/GenBank/DDBJ databases">
        <title>The world's first case of liver abscess caused by Pannonibacter phragmitetus.</title>
        <authorList>
            <person name="Ming D."/>
            <person name="Wang M."/>
            <person name="Zhou Y."/>
            <person name="Jiang T."/>
            <person name="Hu S."/>
        </authorList>
    </citation>
    <scope>NUCLEOTIDE SEQUENCE [LARGE SCALE GENOMIC DNA]</scope>
    <source>
        <strain evidence="10 11">31801</strain>
    </source>
</reference>
<feature type="transmembrane region" description="Helical" evidence="8">
    <location>
        <begin position="402"/>
        <end position="421"/>
    </location>
</feature>
<dbReference type="InterPro" id="IPR036938">
    <property type="entry name" value="PAP2/HPO_sf"/>
</dbReference>
<evidence type="ECO:0000313" key="11">
    <source>
        <dbReference type="Proteomes" id="UP000064921"/>
    </source>
</evidence>
<evidence type="ECO:0000256" key="3">
    <source>
        <dbReference type="ARBA" id="ARBA00022475"/>
    </source>
</evidence>
<feature type="transmembrane region" description="Helical" evidence="8">
    <location>
        <begin position="209"/>
        <end position="226"/>
    </location>
</feature>
<dbReference type="STRING" id="121719.APZ00_06170"/>
<organism evidence="10 11">
    <name type="scientific">Pannonibacter phragmitetus</name>
    <dbReference type="NCBI Taxonomy" id="121719"/>
    <lineage>
        <taxon>Bacteria</taxon>
        <taxon>Pseudomonadati</taxon>
        <taxon>Pseudomonadota</taxon>
        <taxon>Alphaproteobacteria</taxon>
        <taxon>Hyphomicrobiales</taxon>
        <taxon>Stappiaceae</taxon>
        <taxon>Pannonibacter</taxon>
    </lineage>
</organism>
<keyword evidence="4 8" id="KW-0812">Transmembrane</keyword>
<dbReference type="eggNOG" id="COG0586">
    <property type="taxonomic scope" value="Bacteria"/>
</dbReference>
<feature type="transmembrane region" description="Helical" evidence="8">
    <location>
        <begin position="335"/>
        <end position="353"/>
    </location>
</feature>
<feature type="transmembrane region" description="Helical" evidence="8">
    <location>
        <begin position="185"/>
        <end position="203"/>
    </location>
</feature>